<evidence type="ECO:0000313" key="3">
    <source>
        <dbReference type="Proteomes" id="UP001209540"/>
    </source>
</evidence>
<reference evidence="2" key="2">
    <citation type="submission" date="2023-02" db="EMBL/GenBank/DDBJ databases">
        <authorList>
            <consortium name="DOE Joint Genome Institute"/>
            <person name="Mondo S.J."/>
            <person name="Chang Y."/>
            <person name="Wang Y."/>
            <person name="Ahrendt S."/>
            <person name="Andreopoulos W."/>
            <person name="Barry K."/>
            <person name="Beard J."/>
            <person name="Benny G.L."/>
            <person name="Blankenship S."/>
            <person name="Bonito G."/>
            <person name="Cuomo C."/>
            <person name="Desiro A."/>
            <person name="Gervers K.A."/>
            <person name="Hundley H."/>
            <person name="Kuo A."/>
            <person name="LaButti K."/>
            <person name="Lang B.F."/>
            <person name="Lipzen A."/>
            <person name="O'Donnell K."/>
            <person name="Pangilinan J."/>
            <person name="Reynolds N."/>
            <person name="Sandor L."/>
            <person name="Smith M.W."/>
            <person name="Tsang A."/>
            <person name="Grigoriev I.V."/>
            <person name="Stajich J.E."/>
            <person name="Spatafora J.W."/>
        </authorList>
    </citation>
    <scope>NUCLEOTIDE SEQUENCE</scope>
    <source>
        <strain evidence="2">RSA 2281</strain>
    </source>
</reference>
<keyword evidence="1" id="KW-0812">Transmembrane</keyword>
<comment type="caution">
    <text evidence="2">The sequence shown here is derived from an EMBL/GenBank/DDBJ whole genome shotgun (WGS) entry which is preliminary data.</text>
</comment>
<accession>A0AAD5PAM3</accession>
<proteinExistence type="predicted"/>
<evidence type="ECO:0000256" key="1">
    <source>
        <dbReference type="SAM" id="Phobius"/>
    </source>
</evidence>
<name>A0AAD5PAM3_9FUNG</name>
<dbReference type="AlphaFoldDB" id="A0AAD5PAM3"/>
<dbReference type="Proteomes" id="UP001209540">
    <property type="component" value="Unassembled WGS sequence"/>
</dbReference>
<keyword evidence="3" id="KW-1185">Reference proteome</keyword>
<gene>
    <name evidence="2" type="ORF">BDA99DRAFT_540806</name>
</gene>
<feature type="transmembrane region" description="Helical" evidence="1">
    <location>
        <begin position="184"/>
        <end position="205"/>
    </location>
</feature>
<dbReference type="EMBL" id="JAIXMP010000027">
    <property type="protein sequence ID" value="KAI9252810.1"/>
    <property type="molecule type" value="Genomic_DNA"/>
</dbReference>
<keyword evidence="1" id="KW-0472">Membrane</keyword>
<reference evidence="2" key="1">
    <citation type="journal article" date="2022" name="IScience">
        <title>Evolution of zygomycete secretomes and the origins of terrestrial fungal ecologies.</title>
        <authorList>
            <person name="Chang Y."/>
            <person name="Wang Y."/>
            <person name="Mondo S."/>
            <person name="Ahrendt S."/>
            <person name="Andreopoulos W."/>
            <person name="Barry K."/>
            <person name="Beard J."/>
            <person name="Benny G.L."/>
            <person name="Blankenship S."/>
            <person name="Bonito G."/>
            <person name="Cuomo C."/>
            <person name="Desiro A."/>
            <person name="Gervers K.A."/>
            <person name="Hundley H."/>
            <person name="Kuo A."/>
            <person name="LaButti K."/>
            <person name="Lang B.F."/>
            <person name="Lipzen A."/>
            <person name="O'Donnell K."/>
            <person name="Pangilinan J."/>
            <person name="Reynolds N."/>
            <person name="Sandor L."/>
            <person name="Smith M.E."/>
            <person name="Tsang A."/>
            <person name="Grigoriev I.V."/>
            <person name="Stajich J.E."/>
            <person name="Spatafora J.W."/>
        </authorList>
    </citation>
    <scope>NUCLEOTIDE SEQUENCE</scope>
    <source>
        <strain evidence="2">RSA 2281</strain>
    </source>
</reference>
<organism evidence="2 3">
    <name type="scientific">Phascolomyces articulosus</name>
    <dbReference type="NCBI Taxonomy" id="60185"/>
    <lineage>
        <taxon>Eukaryota</taxon>
        <taxon>Fungi</taxon>
        <taxon>Fungi incertae sedis</taxon>
        <taxon>Mucoromycota</taxon>
        <taxon>Mucoromycotina</taxon>
        <taxon>Mucoromycetes</taxon>
        <taxon>Mucorales</taxon>
        <taxon>Lichtheimiaceae</taxon>
        <taxon>Phascolomyces</taxon>
    </lineage>
</organism>
<protein>
    <submittedName>
        <fullName evidence="2">Uncharacterized protein</fullName>
    </submittedName>
</protein>
<evidence type="ECO:0000313" key="2">
    <source>
        <dbReference type="EMBL" id="KAI9252810.1"/>
    </source>
</evidence>
<keyword evidence="1" id="KW-1133">Transmembrane helix</keyword>
<sequence>MNICTLLLSLYNFENGTNRGNKNNKNDLKTLHSLKRLFNFVQWAEVDLVYLVGKQHADNVEMEMAAMVDDLASYTTRHVGDDLEKLVDNVSIAYNVHNQSRYRNYIFETNNIHQLLRRHIVIAYCGFGDKKHQPFDDPYLPLYQVLIWWTCHLIQTHKESNHFGILSTLFFSRSLSSCFSLCQYIIDTMPFMYIIYTVLLKIILYRRSVRMIFCKIRREFRDFQLSSRTIIWDVKYGVSANSIVSQYKNNNSQQNDKRANKQKNWKHKHSEIFRVIICCFKHVAHFQKLNTKFSSIWEFVSRITFRSNCFLLATN</sequence>